<evidence type="ECO:0000256" key="1">
    <source>
        <dbReference type="ARBA" id="ARBA00004651"/>
    </source>
</evidence>
<keyword evidence="6 10" id="KW-1133">Transmembrane helix</keyword>
<evidence type="ECO:0000313" key="11">
    <source>
        <dbReference type="EMBL" id="AXX83063.1"/>
    </source>
</evidence>
<dbReference type="InterPro" id="IPR004117">
    <property type="entry name" value="7tm6_olfct_rcpt"/>
</dbReference>
<evidence type="ECO:0000256" key="3">
    <source>
        <dbReference type="ARBA" id="ARBA00022606"/>
    </source>
</evidence>
<feature type="transmembrane region" description="Helical" evidence="10">
    <location>
        <begin position="21"/>
        <end position="40"/>
    </location>
</feature>
<gene>
    <name evidence="11" type="primary">OR62</name>
</gene>
<evidence type="ECO:0000256" key="7">
    <source>
        <dbReference type="ARBA" id="ARBA00023136"/>
    </source>
</evidence>
<evidence type="ECO:0000256" key="8">
    <source>
        <dbReference type="ARBA" id="ARBA00023170"/>
    </source>
</evidence>
<keyword evidence="3 10" id="KW-0716">Sensory transduction</keyword>
<sequence length="368" mass="42624">MEGMRLAGILSGPAWYQKLHSLLVYFIWIISVTHFLLKVVLEHDQISIQVMMESLHWAVMSLLGMIGFTSFYFKLDTYGTLHKIVKSGIFRYKSPFNDEQKRVLNEEKIRIKFMVKMFFILHSVAFAVTQLKGVMFDLHKWGTQFPGWFPFTINSFETYAAGSLFQLIFGFNLVMCSQAMASSLTALNGHLCSQIRILSISLRIIFKDTSQPEIIKDKMKECVKHHYVIIEFFNKVQYFFGTLLLFLAVCMMIMMCLAGYVVTDPESTLTVVLPLLSVFVPEVTIVSYLCYAGQRIMDESEHLYETIIQTKWYLQPPEIRRDLMLIMMKSQKTFIITGGSIQKFNLEGLSEILQSSYTYFNMLKAVRQ</sequence>
<feature type="transmembrane region" description="Helical" evidence="10">
    <location>
        <begin position="268"/>
        <end position="291"/>
    </location>
</feature>
<evidence type="ECO:0000256" key="4">
    <source>
        <dbReference type="ARBA" id="ARBA00022692"/>
    </source>
</evidence>
<dbReference type="EMBL" id="MG204697">
    <property type="protein sequence ID" value="AXX83063.1"/>
    <property type="molecule type" value="mRNA"/>
</dbReference>
<evidence type="ECO:0000256" key="5">
    <source>
        <dbReference type="ARBA" id="ARBA00022725"/>
    </source>
</evidence>
<keyword evidence="2" id="KW-1003">Cell membrane</keyword>
<reference evidence="11" key="1">
    <citation type="submission" date="2017-10" db="EMBL/GenBank/DDBJ databases">
        <authorList>
            <person name="Banno H."/>
            <person name="Chua N.-H."/>
        </authorList>
    </citation>
    <scope>NUCLEOTIDE SEQUENCE</scope>
</reference>
<dbReference type="GO" id="GO:0005549">
    <property type="term" value="F:odorant binding"/>
    <property type="evidence" value="ECO:0007669"/>
    <property type="project" value="InterPro"/>
</dbReference>
<name>A0A385H602_9HEMI</name>
<protein>
    <recommendedName>
        <fullName evidence="10">Odorant receptor</fullName>
    </recommendedName>
</protein>
<evidence type="ECO:0000256" key="6">
    <source>
        <dbReference type="ARBA" id="ARBA00022989"/>
    </source>
</evidence>
<dbReference type="AlphaFoldDB" id="A0A385H602"/>
<dbReference type="Pfam" id="PF02949">
    <property type="entry name" value="7tm_6"/>
    <property type="match status" value="1"/>
</dbReference>
<accession>A0A385H602</accession>
<feature type="transmembrane region" description="Helical" evidence="10">
    <location>
        <begin position="238"/>
        <end position="262"/>
    </location>
</feature>
<comment type="subcellular location">
    <subcellularLocation>
        <location evidence="1 10">Cell membrane</location>
        <topology evidence="1 10">Multi-pass membrane protein</topology>
    </subcellularLocation>
</comment>
<comment type="similarity">
    <text evidence="10">Belongs to the insect chemoreceptor superfamily. Heteromeric odorant receptor channel (TC 1.A.69) family.</text>
</comment>
<organism evidence="11">
    <name type="scientific">Yemma signatus</name>
    <dbReference type="NCBI Taxonomy" id="300820"/>
    <lineage>
        <taxon>Eukaryota</taxon>
        <taxon>Metazoa</taxon>
        <taxon>Ecdysozoa</taxon>
        <taxon>Arthropoda</taxon>
        <taxon>Hexapoda</taxon>
        <taxon>Insecta</taxon>
        <taxon>Pterygota</taxon>
        <taxon>Neoptera</taxon>
        <taxon>Paraneoptera</taxon>
        <taxon>Hemiptera</taxon>
        <taxon>Heteroptera</taxon>
        <taxon>Panheteroptera</taxon>
        <taxon>Pentatomomorpha</taxon>
        <taxon>Lygaeoidea</taxon>
        <taxon>Berytidae</taxon>
        <taxon>Yemma</taxon>
    </lineage>
</organism>
<feature type="transmembrane region" description="Helical" evidence="10">
    <location>
        <begin position="55"/>
        <end position="73"/>
    </location>
</feature>
<dbReference type="PANTHER" id="PTHR21137">
    <property type="entry name" value="ODORANT RECEPTOR"/>
    <property type="match status" value="1"/>
</dbReference>
<dbReference type="GO" id="GO:0005886">
    <property type="term" value="C:plasma membrane"/>
    <property type="evidence" value="ECO:0007669"/>
    <property type="project" value="UniProtKB-SubCell"/>
</dbReference>
<keyword evidence="9 10" id="KW-0807">Transducer</keyword>
<keyword evidence="8 10" id="KW-0675">Receptor</keyword>
<evidence type="ECO:0000256" key="10">
    <source>
        <dbReference type="RuleBase" id="RU351113"/>
    </source>
</evidence>
<evidence type="ECO:0000256" key="2">
    <source>
        <dbReference type="ARBA" id="ARBA00022475"/>
    </source>
</evidence>
<comment type="caution">
    <text evidence="10">Lacks conserved residue(s) required for the propagation of feature annotation.</text>
</comment>
<dbReference type="GO" id="GO:0007165">
    <property type="term" value="P:signal transduction"/>
    <property type="evidence" value="ECO:0007669"/>
    <property type="project" value="UniProtKB-KW"/>
</dbReference>
<evidence type="ECO:0000256" key="9">
    <source>
        <dbReference type="ARBA" id="ARBA00023224"/>
    </source>
</evidence>
<feature type="transmembrane region" description="Helical" evidence="10">
    <location>
        <begin position="117"/>
        <end position="136"/>
    </location>
</feature>
<proteinExistence type="evidence at transcript level"/>
<dbReference type="GO" id="GO:0004984">
    <property type="term" value="F:olfactory receptor activity"/>
    <property type="evidence" value="ECO:0007669"/>
    <property type="project" value="InterPro"/>
</dbReference>
<keyword evidence="5 10" id="KW-0552">Olfaction</keyword>
<keyword evidence="7 10" id="KW-0472">Membrane</keyword>
<keyword evidence="4 10" id="KW-0812">Transmembrane</keyword>
<feature type="transmembrane region" description="Helical" evidence="10">
    <location>
        <begin position="156"/>
        <end position="175"/>
    </location>
</feature>
<dbReference type="PANTHER" id="PTHR21137:SF35">
    <property type="entry name" value="ODORANT RECEPTOR 19A-RELATED"/>
    <property type="match status" value="1"/>
</dbReference>